<dbReference type="PANTHER" id="PTHR33352:SF3">
    <property type="entry name" value="SLR1612 PROTEIN"/>
    <property type="match status" value="1"/>
</dbReference>
<organism evidence="3 4">
    <name type="scientific">Microcystis panniformis FACHB-1757</name>
    <dbReference type="NCBI Taxonomy" id="1638788"/>
    <lineage>
        <taxon>Bacteria</taxon>
        <taxon>Bacillati</taxon>
        <taxon>Cyanobacteriota</taxon>
        <taxon>Cyanophyceae</taxon>
        <taxon>Oscillatoriophycideae</taxon>
        <taxon>Chroococcales</taxon>
        <taxon>Microcystaceae</taxon>
        <taxon>Microcystis</taxon>
    </lineage>
</organism>
<dbReference type="EMBL" id="CP011339">
    <property type="protein sequence ID" value="AKV67529.1"/>
    <property type="molecule type" value="Genomic_DNA"/>
</dbReference>
<accession>A0A0K1S058</accession>
<dbReference type="RefSeq" id="WP_052276407.1">
    <property type="nucleotide sequence ID" value="NZ_CP011339.1"/>
</dbReference>
<reference evidence="3 4" key="1">
    <citation type="journal article" date="2016" name="Stand. Genomic Sci.">
        <title>Complete genome sequence and genomic characterization of Microcystis panniformis FACHB 1757 by third-generation sequencing.</title>
        <authorList>
            <person name="Zhang J.Y."/>
            <person name="Guan R."/>
            <person name="Zhang H.J."/>
            <person name="Li H."/>
            <person name="Xiao P."/>
            <person name="Yu G.L."/>
            <person name="Du L."/>
            <person name="Cao D.M."/>
            <person name="Zhu B.C."/>
            <person name="Li R.H."/>
            <person name="Lu Z.H."/>
        </authorList>
    </citation>
    <scope>NUCLEOTIDE SEQUENCE [LARGE SCALE GENOMIC DNA]</scope>
    <source>
        <strain evidence="3 4">FACHB-1757</strain>
    </source>
</reference>
<dbReference type="Gene3D" id="2.40.50.1060">
    <property type="match status" value="1"/>
</dbReference>
<dbReference type="PANTHER" id="PTHR33352">
    <property type="entry name" value="SLR1095 PROTEIN"/>
    <property type="match status" value="1"/>
</dbReference>
<evidence type="ECO:0000313" key="4">
    <source>
        <dbReference type="Proteomes" id="UP000068167"/>
    </source>
</evidence>
<dbReference type="Pfam" id="PF05685">
    <property type="entry name" value="Uma2"/>
    <property type="match status" value="1"/>
</dbReference>
<dbReference type="KEGG" id="mpk:VL20_2434"/>
<feature type="region of interest" description="Disordered" evidence="1">
    <location>
        <begin position="223"/>
        <end position="271"/>
    </location>
</feature>
<protein>
    <submittedName>
        <fullName evidence="3">Membrane GTPase LepA</fullName>
    </submittedName>
</protein>
<evidence type="ECO:0000313" key="3">
    <source>
        <dbReference type="EMBL" id="AKV67529.1"/>
    </source>
</evidence>
<sequence length="291" mass="33735">MTPSAIDLPTKSKIITWEKLPDDFILPDEPVDNNLQPLLAAALRESLELAGLILESMLIASNFGLCATVKTQTVVKAPDWVYIPSVKPIPSGKIRRSYTPHLEGEIPAIVLEFISETEGGEYSINPHYPYGKWYFYEQILQVPVYGIFQPKTGELDVYCLVAGKYEQQLPDENNRYWIKELNLFIGIWQGSKAEFTTNWLRWWDKSGNLLLWGSELVEQEKQRAEQEKQRAEQEKQRAEQEKQRAEQEKQRAEKEKQRAEKEKQRAEKEKQRAERWAAQLRALGVDIDDSL</sequence>
<gene>
    <name evidence="3" type="ORF">VL20_2434</name>
</gene>
<name>A0A0K1S058_9CHRO</name>
<keyword evidence="4" id="KW-1185">Reference proteome</keyword>
<dbReference type="InterPro" id="IPR008538">
    <property type="entry name" value="Uma2"/>
</dbReference>
<feature type="domain" description="Putative restriction endonuclease" evidence="2">
    <location>
        <begin position="62"/>
        <end position="180"/>
    </location>
</feature>
<dbReference type="Proteomes" id="UP000068167">
    <property type="component" value="Chromosome"/>
</dbReference>
<dbReference type="AlphaFoldDB" id="A0A0K1S058"/>
<proteinExistence type="predicted"/>
<evidence type="ECO:0000256" key="1">
    <source>
        <dbReference type="SAM" id="MobiDB-lite"/>
    </source>
</evidence>
<evidence type="ECO:0000259" key="2">
    <source>
        <dbReference type="Pfam" id="PF05685"/>
    </source>
</evidence>
<dbReference type="PATRIC" id="fig|1638788.3.peg.2447"/>